<protein>
    <submittedName>
        <fullName evidence="2">Uncharacterized protein</fullName>
    </submittedName>
</protein>
<gene>
    <name evidence="2" type="ORF">F6A08_11325</name>
</gene>
<dbReference type="EMBL" id="WAAO01000002">
    <property type="protein sequence ID" value="KAB1864670.1"/>
    <property type="molecule type" value="Genomic_DNA"/>
</dbReference>
<keyword evidence="3" id="KW-1185">Reference proteome</keyword>
<dbReference type="GeneID" id="77477048"/>
<proteinExistence type="predicted"/>
<feature type="transmembrane region" description="Helical" evidence="1">
    <location>
        <begin position="124"/>
        <end position="142"/>
    </location>
</feature>
<keyword evidence="1" id="KW-0472">Membrane</keyword>
<name>A0ABQ6V621_9MICO</name>
<reference evidence="3" key="1">
    <citation type="submission" date="2019-09" db="EMBL/GenBank/DDBJ databases">
        <title>Whole genome sequencing of Microbacterium maritypicum.</title>
        <authorList>
            <person name="Lenchi N."/>
        </authorList>
    </citation>
    <scope>NUCLEOTIDE SEQUENCE [LARGE SCALE GENOMIC DNA]</scope>
    <source>
        <strain evidence="3">G1</strain>
    </source>
</reference>
<evidence type="ECO:0000313" key="3">
    <source>
        <dbReference type="Proteomes" id="UP000478836"/>
    </source>
</evidence>
<accession>A0ABQ6V621</accession>
<feature type="transmembrane region" description="Helical" evidence="1">
    <location>
        <begin position="16"/>
        <end position="37"/>
    </location>
</feature>
<evidence type="ECO:0000313" key="2">
    <source>
        <dbReference type="EMBL" id="KAB1864670.1"/>
    </source>
</evidence>
<feature type="transmembrane region" description="Helical" evidence="1">
    <location>
        <begin position="92"/>
        <end position="112"/>
    </location>
</feature>
<feature type="transmembrane region" description="Helical" evidence="1">
    <location>
        <begin position="210"/>
        <end position="231"/>
    </location>
</feature>
<organism evidence="2 3">
    <name type="scientific">Microbacterium algeriense</name>
    <dbReference type="NCBI Taxonomy" id="2615184"/>
    <lineage>
        <taxon>Bacteria</taxon>
        <taxon>Bacillati</taxon>
        <taxon>Actinomycetota</taxon>
        <taxon>Actinomycetes</taxon>
        <taxon>Micrococcales</taxon>
        <taxon>Microbacteriaceae</taxon>
        <taxon>Microbacterium</taxon>
    </lineage>
</organism>
<keyword evidence="1" id="KW-0812">Transmembrane</keyword>
<keyword evidence="1" id="KW-1133">Transmembrane helix</keyword>
<dbReference type="RefSeq" id="WP_151459483.1">
    <property type="nucleotide sequence ID" value="NZ_WAAO01000002.1"/>
</dbReference>
<evidence type="ECO:0000256" key="1">
    <source>
        <dbReference type="SAM" id="Phobius"/>
    </source>
</evidence>
<dbReference type="Proteomes" id="UP000478836">
    <property type="component" value="Unassembled WGS sequence"/>
</dbReference>
<feature type="transmembrane region" description="Helical" evidence="1">
    <location>
        <begin position="43"/>
        <end position="62"/>
    </location>
</feature>
<feature type="transmembrane region" description="Helical" evidence="1">
    <location>
        <begin position="181"/>
        <end position="204"/>
    </location>
</feature>
<sequence>MDADDEKGGGLLKPTVVGLALALFSAALALTAIFLIADPRIGVLAAVMLSFGCVGVAAGLVLTRRRSWADPSWPPDMESKPWSTRRTRRVSFLYGVFLLLISVGGVVTLVGADQNETDDPVRGWVLVTVLALLGSALIIRGARREQEAVHSSDRPESEPIVDAQEWVPLGPSRTHGLFPWWALRVFSGQPLLVPMVCAFLFPVTALRLGAWTWLFGAVGLAVAAVIVSIVVRRRSRPPCISRDATRLLVGAREIPTASITTAMVIAGPWEPDATARNLAIVLTASDHTRTVVGLRERGRLALTENQTELLMAAIERADIVLPHDKDDPRGRFSRMLYPNHLTKTEALQLVREPPGDGEALPVGSAST</sequence>
<comment type="caution">
    <text evidence="2">The sequence shown here is derived from an EMBL/GenBank/DDBJ whole genome shotgun (WGS) entry which is preliminary data.</text>
</comment>